<feature type="transmembrane region" description="Helical" evidence="1">
    <location>
        <begin position="32"/>
        <end position="52"/>
    </location>
</feature>
<dbReference type="AlphaFoldDB" id="A0AAW4P8R6"/>
<proteinExistence type="predicted"/>
<organism evidence="2 3">
    <name type="scientific">Haloarcula nitratireducens</name>
    <dbReference type="NCBI Taxonomy" id="2487749"/>
    <lineage>
        <taxon>Archaea</taxon>
        <taxon>Methanobacteriati</taxon>
        <taxon>Methanobacteriota</taxon>
        <taxon>Stenosarchaea group</taxon>
        <taxon>Halobacteria</taxon>
        <taxon>Halobacteriales</taxon>
        <taxon>Haloarculaceae</taxon>
        <taxon>Haloarcula</taxon>
    </lineage>
</organism>
<evidence type="ECO:0000313" key="3">
    <source>
        <dbReference type="Proteomes" id="UP001430455"/>
    </source>
</evidence>
<name>A0AAW4P8R6_9EURY</name>
<protein>
    <submittedName>
        <fullName evidence="2">Uncharacterized protein</fullName>
    </submittedName>
</protein>
<keyword evidence="1" id="KW-0472">Membrane</keyword>
<dbReference type="RefSeq" id="WP_220578923.1">
    <property type="nucleotide sequence ID" value="NZ_RKLT01000001.1"/>
</dbReference>
<gene>
    <name evidence="2" type="ORF">EGH23_05100</name>
</gene>
<keyword evidence="1" id="KW-1133">Transmembrane helix</keyword>
<feature type="transmembrane region" description="Helical" evidence="1">
    <location>
        <begin position="189"/>
        <end position="209"/>
    </location>
</feature>
<keyword evidence="3" id="KW-1185">Reference proteome</keyword>
<feature type="transmembrane region" description="Helical" evidence="1">
    <location>
        <begin position="73"/>
        <end position="93"/>
    </location>
</feature>
<accession>A0AAW4P8R6</accession>
<feature type="transmembrane region" description="Helical" evidence="1">
    <location>
        <begin position="292"/>
        <end position="309"/>
    </location>
</feature>
<feature type="transmembrane region" description="Helical" evidence="1">
    <location>
        <begin position="265"/>
        <end position="286"/>
    </location>
</feature>
<evidence type="ECO:0000313" key="2">
    <source>
        <dbReference type="EMBL" id="MBX0294259.1"/>
    </source>
</evidence>
<feature type="transmembrane region" description="Helical" evidence="1">
    <location>
        <begin position="130"/>
        <end position="150"/>
    </location>
</feature>
<feature type="transmembrane region" description="Helical" evidence="1">
    <location>
        <begin position="216"/>
        <end position="236"/>
    </location>
</feature>
<comment type="caution">
    <text evidence="2">The sequence shown here is derived from an EMBL/GenBank/DDBJ whole genome shotgun (WGS) entry which is preliminary data.</text>
</comment>
<dbReference type="EMBL" id="RKLT01000001">
    <property type="protein sequence ID" value="MBX0294259.1"/>
    <property type="molecule type" value="Genomic_DNA"/>
</dbReference>
<evidence type="ECO:0000256" key="1">
    <source>
        <dbReference type="SAM" id="Phobius"/>
    </source>
</evidence>
<sequence>MQRLARLAGYATLLVTPAALLGRSIAVPTDSSVAVLGLGGGVALAGGVAAAVEYDDALTGSKTPTAEYTDATSVAVVAAAAAVTSLLSVDAGLGPVVASALVGAVTGVGVPDVDTAAYCGSFVGMASPAVFPAVEFVLLAGALAGLAFVAAKETFAGLGGKLGTLALFGCVTTGLLPGVAFGPGAPPQWGNLAFTVPVAVGSAVLTIALSERLDLGPVLASSLVGLAAGLVAPVAFPDVGDLVATVAFCSSFVGMSTTERVESAGGAGLAGALCGVVFVAVAPAFGGAGGKLGTVAFVACLSVFGAGELRNALVPHAP</sequence>
<reference evidence="2 3" key="1">
    <citation type="submission" date="2021-06" db="EMBL/GenBank/DDBJ databases">
        <title>Halomicroarcula sp. a new haloarchaeum isolated from saline soil.</title>
        <authorList>
            <person name="Duran-Viseras A."/>
            <person name="Sanchez-Porro C."/>
            <person name="Ventosa A."/>
        </authorList>
    </citation>
    <scope>NUCLEOTIDE SEQUENCE [LARGE SCALE GENOMIC DNA]</scope>
    <source>
        <strain evidence="2 3">F27</strain>
    </source>
</reference>
<dbReference type="Proteomes" id="UP001430455">
    <property type="component" value="Unassembled WGS sequence"/>
</dbReference>
<keyword evidence="1" id="KW-0812">Transmembrane</keyword>
<feature type="transmembrane region" description="Helical" evidence="1">
    <location>
        <begin position="162"/>
        <end position="183"/>
    </location>
</feature>